<evidence type="ECO:0000313" key="1">
    <source>
        <dbReference type="EMBL" id="MBK1869132.1"/>
    </source>
</evidence>
<organism evidence="1 2">
    <name type="scientific">Taklimakanibacter albus</name>
    <dbReference type="NCBI Taxonomy" id="2800327"/>
    <lineage>
        <taxon>Bacteria</taxon>
        <taxon>Pseudomonadati</taxon>
        <taxon>Pseudomonadota</taxon>
        <taxon>Alphaproteobacteria</taxon>
        <taxon>Hyphomicrobiales</taxon>
        <taxon>Aestuariivirgaceae</taxon>
        <taxon>Taklimakanibacter</taxon>
    </lineage>
</organism>
<evidence type="ECO:0000313" key="2">
    <source>
        <dbReference type="Proteomes" id="UP000616151"/>
    </source>
</evidence>
<keyword evidence="2" id="KW-1185">Reference proteome</keyword>
<comment type="caution">
    <text evidence="1">The sequence shown here is derived from an EMBL/GenBank/DDBJ whole genome shotgun (WGS) entry which is preliminary data.</text>
</comment>
<accession>A0ACC5R959</accession>
<dbReference type="EMBL" id="JAENHL010000007">
    <property type="protein sequence ID" value="MBK1869132.1"/>
    <property type="molecule type" value="Genomic_DNA"/>
</dbReference>
<protein>
    <submittedName>
        <fullName evidence="1">Uncharacterized protein</fullName>
    </submittedName>
</protein>
<proteinExistence type="predicted"/>
<sequence>MPTTAVPDAPAFTLTCPAKDSPDHEVQAIRARGNLPLMIDDRLLAEIAKGDLAESWETAVHLPATALADMSRLAGSRLANVLDDNISSADLTDVVSDAAVLFLLAMRRAGVKSPDDIGPCTLLWDEERRQELILKRA</sequence>
<dbReference type="Proteomes" id="UP000616151">
    <property type="component" value="Unassembled WGS sequence"/>
</dbReference>
<gene>
    <name evidence="1" type="ORF">JHL16_22420</name>
</gene>
<reference evidence="1" key="1">
    <citation type="submission" date="2021-01" db="EMBL/GenBank/DDBJ databases">
        <authorList>
            <person name="Sun Q."/>
        </authorList>
    </citation>
    <scope>NUCLEOTIDE SEQUENCE</scope>
    <source>
        <strain evidence="1">YIM B02566</strain>
    </source>
</reference>
<name>A0ACC5R959_9HYPH</name>